<dbReference type="AlphaFoldDB" id="A0A6J7DHL7"/>
<dbReference type="Pfam" id="PF00857">
    <property type="entry name" value="Isochorismatase"/>
    <property type="match status" value="1"/>
</dbReference>
<dbReference type="Gene3D" id="3.40.50.850">
    <property type="entry name" value="Isochorismatase-like"/>
    <property type="match status" value="1"/>
</dbReference>
<protein>
    <submittedName>
        <fullName evidence="2">Unannotated protein</fullName>
    </submittedName>
</protein>
<organism evidence="2">
    <name type="scientific">freshwater metagenome</name>
    <dbReference type="NCBI Taxonomy" id="449393"/>
    <lineage>
        <taxon>unclassified sequences</taxon>
        <taxon>metagenomes</taxon>
        <taxon>ecological metagenomes</taxon>
    </lineage>
</organism>
<dbReference type="EMBL" id="CAFBLQ010000048">
    <property type="protein sequence ID" value="CAB4868364.1"/>
    <property type="molecule type" value="Genomic_DNA"/>
</dbReference>
<sequence length="179" mass="18733">MTISRLDQERAALVVVDVQEAFRKAIGDFDTIAARCAILVQGAQALGVPVIVAEQYPAGLGETAPEIAVHLEGVACLEKTVFSVARADGFDLAGRDQVLLCGIETHVCVHQTAQDLLSDGIEIHLIRDALGSRAAVHHQAGIARMEQAGAAASSTEMALLELLGGAGSTPFKIIQGLIK</sequence>
<dbReference type="InterPro" id="IPR036380">
    <property type="entry name" value="Isochorismatase-like_sf"/>
</dbReference>
<feature type="domain" description="Isochorismatase-like" evidence="1">
    <location>
        <begin position="11"/>
        <end position="156"/>
    </location>
</feature>
<proteinExistence type="predicted"/>
<dbReference type="PANTHER" id="PTHR14119:SF3">
    <property type="entry name" value="ISOCHORISMATASE DOMAIN-CONTAINING PROTEIN 2"/>
    <property type="match status" value="1"/>
</dbReference>
<name>A0A6J7DHL7_9ZZZZ</name>
<dbReference type="PANTHER" id="PTHR14119">
    <property type="entry name" value="HYDROLASE"/>
    <property type="match status" value="1"/>
</dbReference>
<dbReference type="SUPFAM" id="SSF52499">
    <property type="entry name" value="Isochorismatase-like hydrolases"/>
    <property type="match status" value="1"/>
</dbReference>
<accession>A0A6J7DHL7</accession>
<evidence type="ECO:0000259" key="1">
    <source>
        <dbReference type="Pfam" id="PF00857"/>
    </source>
</evidence>
<reference evidence="2" key="1">
    <citation type="submission" date="2020-05" db="EMBL/GenBank/DDBJ databases">
        <authorList>
            <person name="Chiriac C."/>
            <person name="Salcher M."/>
            <person name="Ghai R."/>
            <person name="Kavagutti S V."/>
        </authorList>
    </citation>
    <scope>NUCLEOTIDE SEQUENCE</scope>
</reference>
<dbReference type="InterPro" id="IPR050993">
    <property type="entry name" value="Isochorismatase_domain"/>
</dbReference>
<evidence type="ECO:0000313" key="2">
    <source>
        <dbReference type="EMBL" id="CAB4868364.1"/>
    </source>
</evidence>
<gene>
    <name evidence="2" type="ORF">UFOPK3423_00604</name>
</gene>
<dbReference type="InterPro" id="IPR000868">
    <property type="entry name" value="Isochorismatase-like_dom"/>
</dbReference>